<dbReference type="Pfam" id="PF00646">
    <property type="entry name" value="F-box"/>
    <property type="match status" value="1"/>
</dbReference>
<dbReference type="PANTHER" id="PTHR24414">
    <property type="entry name" value="F-BOX/KELCH-REPEAT PROTEIN SKIP4"/>
    <property type="match status" value="1"/>
</dbReference>
<dbReference type="SUPFAM" id="SSF117281">
    <property type="entry name" value="Kelch motif"/>
    <property type="match status" value="1"/>
</dbReference>
<dbReference type="InterPro" id="IPR057499">
    <property type="entry name" value="Kelch_FKB95"/>
</dbReference>
<proteinExistence type="predicted"/>
<evidence type="ECO:0000313" key="3">
    <source>
        <dbReference type="Proteomes" id="UP000836841"/>
    </source>
</evidence>
<evidence type="ECO:0000313" key="2">
    <source>
        <dbReference type="EMBL" id="CAH2058734.1"/>
    </source>
</evidence>
<reference evidence="2 3" key="1">
    <citation type="submission" date="2022-03" db="EMBL/GenBank/DDBJ databases">
        <authorList>
            <person name="Nunn A."/>
            <person name="Chopra R."/>
            <person name="Nunn A."/>
            <person name="Contreras Garrido A."/>
        </authorList>
    </citation>
    <scope>NUCLEOTIDE SEQUENCE [LARGE SCALE GENOMIC DNA]</scope>
</reference>
<feature type="domain" description="F-box" evidence="1">
    <location>
        <begin position="28"/>
        <end position="74"/>
    </location>
</feature>
<dbReference type="InterPro" id="IPR036047">
    <property type="entry name" value="F-box-like_dom_sf"/>
</dbReference>
<evidence type="ECO:0000259" key="1">
    <source>
        <dbReference type="PROSITE" id="PS50181"/>
    </source>
</evidence>
<dbReference type="InterPro" id="IPR001810">
    <property type="entry name" value="F-box_dom"/>
</dbReference>
<dbReference type="AlphaFoldDB" id="A0AAU9S6V3"/>
<dbReference type="Gene3D" id="2.120.10.80">
    <property type="entry name" value="Kelch-type beta propeller"/>
    <property type="match status" value="1"/>
</dbReference>
<keyword evidence="3" id="KW-1185">Reference proteome</keyword>
<dbReference type="CDD" id="cd22152">
    <property type="entry name" value="F-box_AtAFR-like"/>
    <property type="match status" value="1"/>
</dbReference>
<gene>
    <name evidence="2" type="ORF">TAV2_LOCUS14590</name>
</gene>
<dbReference type="Pfam" id="PF25210">
    <property type="entry name" value="Kelch_FKB95"/>
    <property type="match status" value="1"/>
</dbReference>
<protein>
    <recommendedName>
        <fullName evidence="1">F-box domain-containing protein</fullName>
    </recommendedName>
</protein>
<dbReference type="InterPro" id="IPR015915">
    <property type="entry name" value="Kelch-typ_b-propeller"/>
</dbReference>
<dbReference type="PROSITE" id="PS50181">
    <property type="entry name" value="FBOX"/>
    <property type="match status" value="1"/>
</dbReference>
<dbReference type="SMART" id="SM00256">
    <property type="entry name" value="FBOX"/>
    <property type="match status" value="1"/>
</dbReference>
<dbReference type="SUPFAM" id="SSF81383">
    <property type="entry name" value="F-box domain"/>
    <property type="match status" value="1"/>
</dbReference>
<dbReference type="Gene3D" id="1.20.1280.50">
    <property type="match status" value="1"/>
</dbReference>
<dbReference type="InterPro" id="IPR050354">
    <property type="entry name" value="F-box/kelch-repeat_ARATH"/>
</dbReference>
<name>A0AAU9S6V3_THLAR</name>
<sequence length="304" mass="34924">MDGFALCLDDYTMSSRVRAAKKQSSKGLSLVTSLPEDVIVDILARVPRCDYPTISLVSKHFRALVASPELYARRSFSGNVVDRLFILRRKTNGNSSRLVLIPLLSSLRCFGGYVTVGSMIYVFGGIHNDNSTPWALTIDCRSHTVQPLTSMPVHMYNLTANIIDGRIYVIGILDYIHRKKMMVVFNTETQKWEEPAMVTPDIELGNTHRGCVVMAGKLYTRNYQTSFVYDPKENKWETDEMLSSKNWYHACVVDDVLYYYDCDDKCLRRYDPRQRCWGVVKGVEKLLAMTRDTWWSRTIHPSFI</sequence>
<dbReference type="Proteomes" id="UP000836841">
    <property type="component" value="Chromosome 4"/>
</dbReference>
<dbReference type="PANTHER" id="PTHR24414:SF123">
    <property type="entry name" value="F-BOX DOMAIN-CONTAINING PROTEIN"/>
    <property type="match status" value="1"/>
</dbReference>
<dbReference type="EMBL" id="OU466860">
    <property type="protein sequence ID" value="CAH2058734.1"/>
    <property type="molecule type" value="Genomic_DNA"/>
</dbReference>
<accession>A0AAU9S6V3</accession>
<organism evidence="2 3">
    <name type="scientific">Thlaspi arvense</name>
    <name type="common">Field penny-cress</name>
    <dbReference type="NCBI Taxonomy" id="13288"/>
    <lineage>
        <taxon>Eukaryota</taxon>
        <taxon>Viridiplantae</taxon>
        <taxon>Streptophyta</taxon>
        <taxon>Embryophyta</taxon>
        <taxon>Tracheophyta</taxon>
        <taxon>Spermatophyta</taxon>
        <taxon>Magnoliopsida</taxon>
        <taxon>eudicotyledons</taxon>
        <taxon>Gunneridae</taxon>
        <taxon>Pentapetalae</taxon>
        <taxon>rosids</taxon>
        <taxon>malvids</taxon>
        <taxon>Brassicales</taxon>
        <taxon>Brassicaceae</taxon>
        <taxon>Thlaspideae</taxon>
        <taxon>Thlaspi</taxon>
    </lineage>
</organism>